<feature type="transmembrane region" description="Helical" evidence="8">
    <location>
        <begin position="362"/>
        <end position="381"/>
    </location>
</feature>
<gene>
    <name evidence="10" type="primary">arsB</name>
    <name evidence="11" type="ORF">EV200_101629</name>
    <name evidence="10" type="ORF">GCM10011413_04360</name>
</gene>
<feature type="domain" description="Citrate transporter-like" evidence="9">
    <location>
        <begin position="18"/>
        <end position="338"/>
    </location>
</feature>
<sequence length="414" mass="43866">MIYLPTWIISFLAIAGVIIRPFKVTEAVYAVTGAILLLLLQQINYHEAVAGMAKGIDVYLFLTGMMLLAETARAEKLFDWLAAHATLMAKGSPSRLFLLIYLVGIAVTTLLSNDAAAVVLTPAVAAAVSAAKVEKPLPYLLICAFIANAASFVLPISNPANLVIYGSHMPSLYQWLSTYLIPSICAITVTYLVLYFTQRSAFSHQIRTDIQLPKLSSGGRTALLGIGMTAIVLLVASGLNMDLGLPTAITGILTTIIVMINVKKSPVTVIKGVSWAVLPLVAGLFVIVEALNKTGMIQNLTALLNKGIAESATGAVWLSGIFTAFACNLMNNLPAGLIAGNVLNQGHSPEMVKSAVLIGIDLGPNLSITGSLATILWLVALRREGLDVSAWKFLKLGALVMTLALIAALASLWI</sequence>
<dbReference type="EMBL" id="BMJO01000001">
    <property type="protein sequence ID" value="GGE41665.1"/>
    <property type="molecule type" value="Genomic_DNA"/>
</dbReference>
<evidence type="ECO:0000256" key="2">
    <source>
        <dbReference type="ARBA" id="ARBA00009843"/>
    </source>
</evidence>
<keyword evidence="6 8" id="KW-1133">Transmembrane helix</keyword>
<dbReference type="PANTHER" id="PTHR43302:SF5">
    <property type="entry name" value="TRANSPORTER ARSB-RELATED"/>
    <property type="match status" value="1"/>
</dbReference>
<comment type="similarity">
    <text evidence="2">Belongs to the CitM (TC 2.A.11) transporter family.</text>
</comment>
<reference evidence="10" key="4">
    <citation type="submission" date="2024-05" db="EMBL/GenBank/DDBJ databases">
        <authorList>
            <person name="Sun Q."/>
            <person name="Zhou Y."/>
        </authorList>
    </citation>
    <scope>NUCLEOTIDE SEQUENCE</scope>
    <source>
        <strain evidence="10">CGMCC 1.15644</strain>
    </source>
</reference>
<name>A0A4R2HQP5_9SPHI</name>
<feature type="transmembrane region" description="Helical" evidence="8">
    <location>
        <begin position="137"/>
        <end position="156"/>
    </location>
</feature>
<feature type="transmembrane region" description="Helical" evidence="8">
    <location>
        <begin position="176"/>
        <end position="197"/>
    </location>
</feature>
<evidence type="ECO:0000313" key="13">
    <source>
        <dbReference type="Proteomes" id="UP000622648"/>
    </source>
</evidence>
<feature type="transmembrane region" description="Helical" evidence="8">
    <location>
        <begin position="218"/>
        <end position="237"/>
    </location>
</feature>
<keyword evidence="4" id="KW-1003">Cell membrane</keyword>
<protein>
    <submittedName>
        <fullName evidence="10">Arsenic transporter</fullName>
    </submittedName>
    <submittedName>
        <fullName evidence="11">Arsenite efflux membrane protein ArsB</fullName>
    </submittedName>
</protein>
<keyword evidence="5 8" id="KW-0812">Transmembrane</keyword>
<accession>A0A4R2HQP5</accession>
<evidence type="ECO:0000256" key="8">
    <source>
        <dbReference type="SAM" id="Phobius"/>
    </source>
</evidence>
<feature type="transmembrane region" description="Helical" evidence="8">
    <location>
        <begin position="243"/>
        <end position="262"/>
    </location>
</feature>
<reference evidence="10" key="1">
    <citation type="journal article" date="2014" name="Int. J. Syst. Evol. Microbiol.">
        <title>Complete genome of a new Firmicutes species belonging to the dominant human colonic microbiota ('Ruminococcus bicirculans') reveals two chromosomes and a selective capacity to utilize plant glucans.</title>
        <authorList>
            <consortium name="NISC Comparative Sequencing Program"/>
            <person name="Wegmann U."/>
            <person name="Louis P."/>
            <person name="Goesmann A."/>
            <person name="Henrissat B."/>
            <person name="Duncan S.H."/>
            <person name="Flint H.J."/>
        </authorList>
    </citation>
    <scope>NUCLEOTIDE SEQUENCE</scope>
    <source>
        <strain evidence="10">CGMCC 1.15644</strain>
    </source>
</reference>
<evidence type="ECO:0000256" key="1">
    <source>
        <dbReference type="ARBA" id="ARBA00004651"/>
    </source>
</evidence>
<reference evidence="13" key="2">
    <citation type="journal article" date="2019" name="Int. J. Syst. Evol. Microbiol.">
        <title>The Global Catalogue of Microorganisms (GCM) 10K type strain sequencing project: providing services to taxonomists for standard genome sequencing and annotation.</title>
        <authorList>
            <consortium name="The Broad Institute Genomics Platform"/>
            <consortium name="The Broad Institute Genome Sequencing Center for Infectious Disease"/>
            <person name="Wu L."/>
            <person name="Ma J."/>
        </authorList>
    </citation>
    <scope>NUCLEOTIDE SEQUENCE [LARGE SCALE GENOMIC DNA]</scope>
    <source>
        <strain evidence="13">CGMCC 1.15644</strain>
    </source>
</reference>
<comment type="subcellular location">
    <subcellularLocation>
        <location evidence="1">Cell membrane</location>
        <topology evidence="1">Multi-pass membrane protein</topology>
    </subcellularLocation>
</comment>
<dbReference type="GO" id="GO:0015105">
    <property type="term" value="F:arsenite transmembrane transporter activity"/>
    <property type="evidence" value="ECO:0007669"/>
    <property type="project" value="InterPro"/>
</dbReference>
<keyword evidence="13" id="KW-1185">Reference proteome</keyword>
<keyword evidence="7 8" id="KW-0472">Membrane</keyword>
<dbReference type="Pfam" id="PF03600">
    <property type="entry name" value="CitMHS"/>
    <property type="match status" value="1"/>
</dbReference>
<dbReference type="PRINTS" id="PR00758">
    <property type="entry name" value="ARSENICPUMP"/>
</dbReference>
<feature type="transmembrane region" description="Helical" evidence="8">
    <location>
        <begin position="6"/>
        <end position="22"/>
    </location>
</feature>
<dbReference type="EMBL" id="SLWO01000001">
    <property type="protein sequence ID" value="TCO31181.1"/>
    <property type="molecule type" value="Genomic_DNA"/>
</dbReference>
<dbReference type="InterPro" id="IPR000802">
    <property type="entry name" value="Arsenical_pump_ArsB"/>
</dbReference>
<dbReference type="OrthoDB" id="9774335at2"/>
<evidence type="ECO:0000313" key="10">
    <source>
        <dbReference type="EMBL" id="GGE41665.1"/>
    </source>
</evidence>
<dbReference type="GO" id="GO:0005886">
    <property type="term" value="C:plasma membrane"/>
    <property type="evidence" value="ECO:0007669"/>
    <property type="project" value="UniProtKB-SubCell"/>
</dbReference>
<evidence type="ECO:0000256" key="5">
    <source>
        <dbReference type="ARBA" id="ARBA00022692"/>
    </source>
</evidence>
<dbReference type="CDD" id="cd01118">
    <property type="entry name" value="ArsB_permease"/>
    <property type="match status" value="1"/>
</dbReference>
<evidence type="ECO:0000256" key="7">
    <source>
        <dbReference type="ARBA" id="ARBA00023136"/>
    </source>
</evidence>
<evidence type="ECO:0000256" key="6">
    <source>
        <dbReference type="ARBA" id="ARBA00022989"/>
    </source>
</evidence>
<dbReference type="InterPro" id="IPR004680">
    <property type="entry name" value="Cit_transptr-like_dom"/>
</dbReference>
<dbReference type="AlphaFoldDB" id="A0A4R2HQP5"/>
<feature type="transmembrane region" description="Helical" evidence="8">
    <location>
        <begin position="27"/>
        <end position="45"/>
    </location>
</feature>
<evidence type="ECO:0000259" key="9">
    <source>
        <dbReference type="Pfam" id="PF03600"/>
    </source>
</evidence>
<dbReference type="Proteomes" id="UP000295684">
    <property type="component" value="Unassembled WGS sequence"/>
</dbReference>
<organism evidence="11 12">
    <name type="scientific">Pedobacter psychrotolerans</name>
    <dbReference type="NCBI Taxonomy" id="1843235"/>
    <lineage>
        <taxon>Bacteria</taxon>
        <taxon>Pseudomonadati</taxon>
        <taxon>Bacteroidota</taxon>
        <taxon>Sphingobacteriia</taxon>
        <taxon>Sphingobacteriales</taxon>
        <taxon>Sphingobacteriaceae</taxon>
        <taxon>Pedobacter</taxon>
    </lineage>
</organism>
<comment type="caution">
    <text evidence="11">The sequence shown here is derived from an EMBL/GenBank/DDBJ whole genome shotgun (WGS) entry which is preliminary data.</text>
</comment>
<feature type="transmembrane region" description="Helical" evidence="8">
    <location>
        <begin position="269"/>
        <end position="288"/>
    </location>
</feature>
<dbReference type="Proteomes" id="UP000622648">
    <property type="component" value="Unassembled WGS sequence"/>
</dbReference>
<evidence type="ECO:0000256" key="4">
    <source>
        <dbReference type="ARBA" id="ARBA00022475"/>
    </source>
</evidence>
<dbReference type="PANTHER" id="PTHR43302">
    <property type="entry name" value="TRANSPORTER ARSB-RELATED"/>
    <property type="match status" value="1"/>
</dbReference>
<feature type="transmembrane region" description="Helical" evidence="8">
    <location>
        <begin position="393"/>
        <end position="413"/>
    </location>
</feature>
<proteinExistence type="inferred from homology"/>
<dbReference type="RefSeq" id="WP_132529319.1">
    <property type="nucleotide sequence ID" value="NZ_BMJO01000001.1"/>
</dbReference>
<evidence type="ECO:0000256" key="3">
    <source>
        <dbReference type="ARBA" id="ARBA00022448"/>
    </source>
</evidence>
<reference evidence="11 12" key="3">
    <citation type="submission" date="2019-03" db="EMBL/GenBank/DDBJ databases">
        <title>Genomic Encyclopedia of Type Strains, Phase IV (KMG-IV): sequencing the most valuable type-strain genomes for metagenomic binning, comparative biology and taxonomic classification.</title>
        <authorList>
            <person name="Goeker M."/>
        </authorList>
    </citation>
    <scope>NUCLEOTIDE SEQUENCE [LARGE SCALE GENOMIC DNA]</scope>
    <source>
        <strain evidence="11 12">DSM 103236</strain>
    </source>
</reference>
<feature type="transmembrane region" description="Helical" evidence="8">
    <location>
        <begin position="96"/>
        <end position="125"/>
    </location>
</feature>
<evidence type="ECO:0000313" key="11">
    <source>
        <dbReference type="EMBL" id="TCO31181.1"/>
    </source>
</evidence>
<keyword evidence="3" id="KW-0813">Transport</keyword>
<evidence type="ECO:0000313" key="12">
    <source>
        <dbReference type="Proteomes" id="UP000295684"/>
    </source>
</evidence>